<dbReference type="KEGG" id="pbor:BSF38_00151"/>
<dbReference type="InterPro" id="IPR010496">
    <property type="entry name" value="AL/BT2_dom"/>
</dbReference>
<proteinExistence type="predicted"/>
<dbReference type="Pfam" id="PF06439">
    <property type="entry name" value="3keto-disac_hyd"/>
    <property type="match status" value="1"/>
</dbReference>
<evidence type="ECO:0000313" key="4">
    <source>
        <dbReference type="Proteomes" id="UP000186309"/>
    </source>
</evidence>
<evidence type="ECO:0000313" key="3">
    <source>
        <dbReference type="EMBL" id="APW58747.1"/>
    </source>
</evidence>
<dbReference type="RefSeq" id="WP_076343020.1">
    <property type="nucleotide sequence ID" value="NZ_CP019082.1"/>
</dbReference>
<organism evidence="3 4">
    <name type="scientific">Paludisphaera borealis</name>
    <dbReference type="NCBI Taxonomy" id="1387353"/>
    <lineage>
        <taxon>Bacteria</taxon>
        <taxon>Pseudomonadati</taxon>
        <taxon>Planctomycetota</taxon>
        <taxon>Planctomycetia</taxon>
        <taxon>Isosphaerales</taxon>
        <taxon>Isosphaeraceae</taxon>
        <taxon>Paludisphaera</taxon>
    </lineage>
</organism>
<accession>A0A1U7CIL7</accession>
<name>A0A1U7CIL7_9BACT</name>
<evidence type="ECO:0000259" key="2">
    <source>
        <dbReference type="Pfam" id="PF06439"/>
    </source>
</evidence>
<reference evidence="4" key="1">
    <citation type="submission" date="2016-12" db="EMBL/GenBank/DDBJ databases">
        <title>Comparative genomics of four Isosphaeraceae planctomycetes: a common pool of plasmids and glycoside hydrolase genes.</title>
        <authorList>
            <person name="Ivanova A."/>
        </authorList>
    </citation>
    <scope>NUCLEOTIDE SEQUENCE [LARGE SCALE GENOMIC DNA]</scope>
    <source>
        <strain evidence="4">PX4</strain>
    </source>
</reference>
<keyword evidence="4" id="KW-1185">Reference proteome</keyword>
<sequence>MSKSRLVLISGPAALLVATSLAWAAGRSDADGFTPLFNGKDFTGWTVPQGDGGHWKVVDGMIDYDAQSESKGDKNLWTDREYGDFVLKLDWRLKEAPFINKNVPYILPDGTHAKDVHGKELKLALPDADSGVFLRGDGHYQINMWCWPIGSGEIYSVRMDPKTSPEVRAAVTPSHQADKPVGEWNHFEITVKGKTVKVDLNGKTVLAGATIPDMPDKGRLALQHHGGKNAAGEWAGPPSLVQFKNIAIRELK</sequence>
<dbReference type="STRING" id="1387353.BSF38_00151"/>
<dbReference type="OrthoDB" id="257393at2"/>
<protein>
    <recommendedName>
        <fullName evidence="2">3-keto-alpha-glucoside-1,2-lyase/3-keto-2-hydroxy-glucal hydratase domain-containing protein</fullName>
    </recommendedName>
</protein>
<feature type="chain" id="PRO_5012414239" description="3-keto-alpha-glucoside-1,2-lyase/3-keto-2-hydroxy-glucal hydratase domain-containing protein" evidence="1">
    <location>
        <begin position="25"/>
        <end position="252"/>
    </location>
</feature>
<keyword evidence="1" id="KW-0732">Signal</keyword>
<dbReference type="GO" id="GO:0016787">
    <property type="term" value="F:hydrolase activity"/>
    <property type="evidence" value="ECO:0007669"/>
    <property type="project" value="InterPro"/>
</dbReference>
<dbReference type="Gene3D" id="2.60.120.560">
    <property type="entry name" value="Exo-inulinase, domain 1"/>
    <property type="match status" value="1"/>
</dbReference>
<dbReference type="Proteomes" id="UP000186309">
    <property type="component" value="Chromosome"/>
</dbReference>
<feature type="domain" description="3-keto-alpha-glucoside-1,2-lyase/3-keto-2-hydroxy-glucal hydratase" evidence="2">
    <location>
        <begin position="32"/>
        <end position="249"/>
    </location>
</feature>
<feature type="signal peptide" evidence="1">
    <location>
        <begin position="1"/>
        <end position="24"/>
    </location>
</feature>
<dbReference type="AlphaFoldDB" id="A0A1U7CIL7"/>
<gene>
    <name evidence="3" type="ORF">BSF38_00151</name>
</gene>
<dbReference type="EMBL" id="CP019082">
    <property type="protein sequence ID" value="APW58747.1"/>
    <property type="molecule type" value="Genomic_DNA"/>
</dbReference>
<evidence type="ECO:0000256" key="1">
    <source>
        <dbReference type="SAM" id="SignalP"/>
    </source>
</evidence>